<evidence type="ECO:0000256" key="4">
    <source>
        <dbReference type="ARBA" id="ARBA00023054"/>
    </source>
</evidence>
<keyword evidence="3" id="KW-0963">Cytoplasm</keyword>
<dbReference type="InterPro" id="IPR051608">
    <property type="entry name" value="RQC_Subunit_NEMF"/>
</dbReference>
<evidence type="ECO:0000313" key="7">
    <source>
        <dbReference type="EMBL" id="RXM94189.1"/>
    </source>
</evidence>
<dbReference type="GO" id="GO:1990112">
    <property type="term" value="C:RQC complex"/>
    <property type="evidence" value="ECO:0007669"/>
    <property type="project" value="TreeGrafter"/>
</dbReference>
<evidence type="ECO:0000256" key="2">
    <source>
        <dbReference type="ARBA" id="ARBA00008318"/>
    </source>
</evidence>
<evidence type="ECO:0000256" key="3">
    <source>
        <dbReference type="ARBA" id="ARBA00022490"/>
    </source>
</evidence>
<reference evidence="7 8" key="1">
    <citation type="submission" date="2019-01" db="EMBL/GenBank/DDBJ databases">
        <title>Draft Genome and Complete Hox-Cluster Characterization of the Sterlet Sturgeon (Acipenser ruthenus).</title>
        <authorList>
            <person name="Wei Q."/>
        </authorList>
    </citation>
    <scope>NUCLEOTIDE SEQUENCE [LARGE SCALE GENOMIC DNA]</scope>
    <source>
        <strain evidence="7">WHYD16114868_AA</strain>
        <tissue evidence="7">Blood</tissue>
    </source>
</reference>
<keyword evidence="8" id="KW-1185">Reference proteome</keyword>
<feature type="domain" description="NFACT protein C-terminal" evidence="6">
    <location>
        <begin position="146"/>
        <end position="181"/>
    </location>
</feature>
<keyword evidence="4" id="KW-0175">Coiled coil</keyword>
<comment type="caution">
    <text evidence="7">The sequence shown here is derived from an EMBL/GenBank/DDBJ whole genome shotgun (WGS) entry which is preliminary data.</text>
</comment>
<dbReference type="GO" id="GO:0072344">
    <property type="term" value="P:rescue of stalled ribosome"/>
    <property type="evidence" value="ECO:0007669"/>
    <property type="project" value="TreeGrafter"/>
</dbReference>
<comment type="similarity">
    <text evidence="2">Belongs to the NEMF family.</text>
</comment>
<dbReference type="AlphaFoldDB" id="A0A444V1B9"/>
<name>A0A444V1B9_ACIRT</name>
<dbReference type="GO" id="GO:0005737">
    <property type="term" value="C:cytoplasm"/>
    <property type="evidence" value="ECO:0007669"/>
    <property type="project" value="UniProtKB-SubCell"/>
</dbReference>
<dbReference type="EMBL" id="SCEB01003661">
    <property type="protein sequence ID" value="RXM94189.1"/>
    <property type="molecule type" value="Genomic_DNA"/>
</dbReference>
<evidence type="ECO:0000259" key="5">
    <source>
        <dbReference type="Pfam" id="PF05670"/>
    </source>
</evidence>
<gene>
    <name evidence="7" type="ORF">EOD39_18267</name>
</gene>
<dbReference type="Pfam" id="PF05670">
    <property type="entry name" value="NFACT-R_1"/>
    <property type="match status" value="1"/>
</dbReference>
<evidence type="ECO:0000256" key="1">
    <source>
        <dbReference type="ARBA" id="ARBA00004496"/>
    </source>
</evidence>
<dbReference type="InterPro" id="IPR021846">
    <property type="entry name" value="NFACT-C"/>
</dbReference>
<evidence type="ECO:0000259" key="6">
    <source>
        <dbReference type="Pfam" id="PF11923"/>
    </source>
</evidence>
<dbReference type="InterPro" id="IPR008532">
    <property type="entry name" value="NFACT_RNA-bd"/>
</dbReference>
<protein>
    <submittedName>
        <fullName evidence="7">Nuclear export mediator factor NEMF</fullName>
    </submittedName>
</protein>
<comment type="subcellular location">
    <subcellularLocation>
        <location evidence="1">Cytoplasm</location>
    </subcellularLocation>
</comment>
<evidence type="ECO:0000313" key="8">
    <source>
        <dbReference type="Proteomes" id="UP000289886"/>
    </source>
</evidence>
<feature type="domain" description="NFACT RNA-binding" evidence="5">
    <location>
        <begin position="76"/>
        <end position="107"/>
    </location>
</feature>
<dbReference type="Proteomes" id="UP000289886">
    <property type="component" value="Unassembled WGS sequence"/>
</dbReference>
<dbReference type="PANTHER" id="PTHR15239:SF6">
    <property type="entry name" value="RIBOSOME QUALITY CONTROL COMPLEX SUBUNIT NEMF"/>
    <property type="match status" value="1"/>
</dbReference>
<dbReference type="PANTHER" id="PTHR15239">
    <property type="entry name" value="NUCLEAR EXPORT MEDIATOR FACTOR NEMF"/>
    <property type="match status" value="1"/>
</dbReference>
<organism evidence="7 8">
    <name type="scientific">Acipenser ruthenus</name>
    <name type="common">Sterlet sturgeon</name>
    <dbReference type="NCBI Taxonomy" id="7906"/>
    <lineage>
        <taxon>Eukaryota</taxon>
        <taxon>Metazoa</taxon>
        <taxon>Chordata</taxon>
        <taxon>Craniata</taxon>
        <taxon>Vertebrata</taxon>
        <taxon>Euteleostomi</taxon>
        <taxon>Actinopterygii</taxon>
        <taxon>Chondrostei</taxon>
        <taxon>Acipenseriformes</taxon>
        <taxon>Acipenseridae</taxon>
        <taxon>Acipenser</taxon>
    </lineage>
</organism>
<proteinExistence type="inferred from homology"/>
<dbReference type="GO" id="GO:0000049">
    <property type="term" value="F:tRNA binding"/>
    <property type="evidence" value="ECO:0007669"/>
    <property type="project" value="TreeGrafter"/>
</dbReference>
<dbReference type="Pfam" id="PF11923">
    <property type="entry name" value="NFACT-C"/>
    <property type="match status" value="1"/>
</dbReference>
<accession>A0A444V1B9</accession>
<dbReference type="GO" id="GO:1990116">
    <property type="term" value="P:ribosome-associated ubiquitin-dependent protein catabolic process"/>
    <property type="evidence" value="ECO:0007669"/>
    <property type="project" value="TreeGrafter"/>
</dbReference>
<dbReference type="GO" id="GO:0043023">
    <property type="term" value="F:ribosomal large subunit binding"/>
    <property type="evidence" value="ECO:0007669"/>
    <property type="project" value="TreeGrafter"/>
</dbReference>
<sequence>MQKPKASQQGSAGRKPVQILVEEVAKEMQEVALEGVAQEPDDKAFKSAEKKTKQTLKEVQTVITIQKARKVYWFEKFLWFISSENYLVIAGRDQQQNEMIVKRYLRAGEPIPPRTLTEAGTMAVCYSAAWDAKVITSAWWVHHHQEGENLLDSLTGQPHPEDVLLFAVPVCSPYTALTNYK</sequence>